<feature type="transmembrane region" description="Helical" evidence="9">
    <location>
        <begin position="299"/>
        <end position="329"/>
    </location>
</feature>
<feature type="transmembrane region" description="Helical" evidence="9">
    <location>
        <begin position="82"/>
        <end position="104"/>
    </location>
</feature>
<sequence length="425" mass="49187">MSNKVSDKTNLVVAFSLPVKIGVFGLAGILRLFSAFYLAPFLFNSREFVTPWNSFKRIQEAVYLLSVGIDAHEGDLFHLMPMYIYIFRILTHEFWLCFIVYTLCDLITGYCLKRFAFNYLVSIQGAHSNYAEHFSDIVAVLYLFNPMTIGSCSVFSLSSIANFLLAIFANLVIRKHVCLSTILLIFISSIYPYYFILLAVLFLAFPSVIQRTTVVIVTLFTILALFFINQSLNSTSSFFQNTFGFFMAVPDLTPNVGAFWYFFVQIFDHYREFFRWIFQLNMLIYIVPLSVTLRKDPYVTMLLLLIQISMFSSYPSYAEAVVYLALIPAFSHLHQHIRHKLIIFGCFCATLVLTPIMWRLWVVTGSGNANFYFAINFVYTIAQVFLMSDLMHSYLRNQLVEKCREKGIADINEKTKKFSLEFRPF</sequence>
<evidence type="ECO:0000256" key="6">
    <source>
        <dbReference type="ARBA" id="ARBA00022824"/>
    </source>
</evidence>
<feature type="transmembrane region" description="Helical" evidence="9">
    <location>
        <begin position="21"/>
        <end position="43"/>
    </location>
</feature>
<evidence type="ECO:0000256" key="4">
    <source>
        <dbReference type="ARBA" id="ARBA00022502"/>
    </source>
</evidence>
<dbReference type="GO" id="GO:0042765">
    <property type="term" value="C:GPI-anchor transamidase complex"/>
    <property type="evidence" value="ECO:0007669"/>
    <property type="project" value="InterPro"/>
</dbReference>
<feature type="transmembrane region" description="Helical" evidence="9">
    <location>
        <begin position="154"/>
        <end position="173"/>
    </location>
</feature>
<protein>
    <submittedName>
        <fullName evidence="11">Phosphatidylinositol glycan anchor biosynthesis class U protein</fullName>
    </submittedName>
</protein>
<keyword evidence="5 9" id="KW-0812">Transmembrane</keyword>
<dbReference type="AlphaFoldDB" id="A0A914DJE6"/>
<feature type="transmembrane region" description="Helical" evidence="9">
    <location>
        <begin position="179"/>
        <end position="205"/>
    </location>
</feature>
<evidence type="ECO:0000256" key="5">
    <source>
        <dbReference type="ARBA" id="ARBA00022692"/>
    </source>
</evidence>
<dbReference type="PANTHER" id="PTHR13121">
    <property type="entry name" value="GPI TRANSAMIDASE COMPONENT PIG-U"/>
    <property type="match status" value="1"/>
</dbReference>
<comment type="similarity">
    <text evidence="3">Belongs to the PIGU family.</text>
</comment>
<feature type="transmembrane region" description="Helical" evidence="9">
    <location>
        <begin position="341"/>
        <end position="363"/>
    </location>
</feature>
<feature type="transmembrane region" description="Helical" evidence="9">
    <location>
        <begin position="212"/>
        <end position="232"/>
    </location>
</feature>
<evidence type="ECO:0000313" key="11">
    <source>
        <dbReference type="WBParaSite" id="ACRNAN_scaffold292.g15578.t1"/>
    </source>
</evidence>
<feature type="transmembrane region" description="Helical" evidence="9">
    <location>
        <begin position="276"/>
        <end position="293"/>
    </location>
</feature>
<accession>A0A914DJE6</accession>
<dbReference type="GO" id="GO:0006506">
    <property type="term" value="P:GPI anchor biosynthetic process"/>
    <property type="evidence" value="ECO:0007669"/>
    <property type="project" value="UniProtKB-KW"/>
</dbReference>
<comment type="pathway">
    <text evidence="2">Glycolipid biosynthesis; glycosylphosphatidylinositol-anchor biosynthesis.</text>
</comment>
<keyword evidence="7 9" id="KW-1133">Transmembrane helix</keyword>
<evidence type="ECO:0000256" key="2">
    <source>
        <dbReference type="ARBA" id="ARBA00004687"/>
    </source>
</evidence>
<feature type="transmembrane region" description="Helical" evidence="9">
    <location>
        <begin position="244"/>
        <end position="264"/>
    </location>
</feature>
<comment type="subcellular location">
    <subcellularLocation>
        <location evidence="1">Endoplasmic reticulum membrane</location>
        <topology evidence="1">Multi-pass membrane protein</topology>
    </subcellularLocation>
</comment>
<keyword evidence="8 9" id="KW-0472">Membrane</keyword>
<name>A0A914DJE6_9BILA</name>
<dbReference type="PANTHER" id="PTHR13121:SF0">
    <property type="entry name" value="PHOSPHATIDYLINOSITOL GLYCAN ANCHOR BIOSYNTHESIS CLASS U PROTEIN"/>
    <property type="match status" value="1"/>
</dbReference>
<keyword evidence="10" id="KW-1185">Reference proteome</keyword>
<evidence type="ECO:0000256" key="3">
    <source>
        <dbReference type="ARBA" id="ARBA00010026"/>
    </source>
</evidence>
<keyword evidence="6" id="KW-0256">Endoplasmic reticulum</keyword>
<dbReference type="WBParaSite" id="ACRNAN_scaffold292.g15578.t1">
    <property type="protein sequence ID" value="ACRNAN_scaffold292.g15578.t1"/>
    <property type="gene ID" value="ACRNAN_scaffold292.g15578"/>
</dbReference>
<evidence type="ECO:0000313" key="10">
    <source>
        <dbReference type="Proteomes" id="UP000887540"/>
    </source>
</evidence>
<evidence type="ECO:0000256" key="9">
    <source>
        <dbReference type="SAM" id="Phobius"/>
    </source>
</evidence>
<dbReference type="InterPro" id="IPR009600">
    <property type="entry name" value="PIG-U"/>
</dbReference>
<evidence type="ECO:0000256" key="8">
    <source>
        <dbReference type="ARBA" id="ARBA00023136"/>
    </source>
</evidence>
<proteinExistence type="inferred from homology"/>
<evidence type="ECO:0000256" key="1">
    <source>
        <dbReference type="ARBA" id="ARBA00004477"/>
    </source>
</evidence>
<dbReference type="Pfam" id="PF06728">
    <property type="entry name" value="PIG-U"/>
    <property type="match status" value="1"/>
</dbReference>
<feature type="transmembrane region" description="Helical" evidence="9">
    <location>
        <begin position="369"/>
        <end position="387"/>
    </location>
</feature>
<keyword evidence="4" id="KW-0337">GPI-anchor biosynthesis</keyword>
<evidence type="ECO:0000256" key="7">
    <source>
        <dbReference type="ARBA" id="ARBA00022989"/>
    </source>
</evidence>
<organism evidence="10 11">
    <name type="scientific">Acrobeloides nanus</name>
    <dbReference type="NCBI Taxonomy" id="290746"/>
    <lineage>
        <taxon>Eukaryota</taxon>
        <taxon>Metazoa</taxon>
        <taxon>Ecdysozoa</taxon>
        <taxon>Nematoda</taxon>
        <taxon>Chromadorea</taxon>
        <taxon>Rhabditida</taxon>
        <taxon>Tylenchina</taxon>
        <taxon>Cephalobomorpha</taxon>
        <taxon>Cephaloboidea</taxon>
        <taxon>Cephalobidae</taxon>
        <taxon>Acrobeloides</taxon>
    </lineage>
</organism>
<dbReference type="Proteomes" id="UP000887540">
    <property type="component" value="Unplaced"/>
</dbReference>
<dbReference type="GO" id="GO:0016255">
    <property type="term" value="P:attachment of GPI anchor to protein"/>
    <property type="evidence" value="ECO:0007669"/>
    <property type="project" value="InterPro"/>
</dbReference>
<reference evidence="11" key="1">
    <citation type="submission" date="2022-11" db="UniProtKB">
        <authorList>
            <consortium name="WormBaseParasite"/>
        </authorList>
    </citation>
    <scope>IDENTIFICATION</scope>
</reference>